<protein>
    <submittedName>
        <fullName evidence="2">Predicted protein</fullName>
    </submittedName>
</protein>
<dbReference type="OMA" id="MCATSKG"/>
<reference evidence="2 3" key="1">
    <citation type="journal article" date="2009" name="Science">
        <title>Green evolution and dynamic adaptations revealed by genomes of the marine picoeukaryotes Micromonas.</title>
        <authorList>
            <person name="Worden A.Z."/>
            <person name="Lee J.H."/>
            <person name="Mock T."/>
            <person name="Rouze P."/>
            <person name="Simmons M.P."/>
            <person name="Aerts A.L."/>
            <person name="Allen A.E."/>
            <person name="Cuvelier M.L."/>
            <person name="Derelle E."/>
            <person name="Everett M.V."/>
            <person name="Foulon E."/>
            <person name="Grimwood J."/>
            <person name="Gundlach H."/>
            <person name="Henrissat B."/>
            <person name="Napoli C."/>
            <person name="McDonald S.M."/>
            <person name="Parker M.S."/>
            <person name="Rombauts S."/>
            <person name="Salamov A."/>
            <person name="Von Dassow P."/>
            <person name="Badger J.H."/>
            <person name="Coutinho P.M."/>
            <person name="Demir E."/>
            <person name="Dubchak I."/>
            <person name="Gentemann C."/>
            <person name="Eikrem W."/>
            <person name="Gready J.E."/>
            <person name="John U."/>
            <person name="Lanier W."/>
            <person name="Lindquist E.A."/>
            <person name="Lucas S."/>
            <person name="Mayer K.F."/>
            <person name="Moreau H."/>
            <person name="Not F."/>
            <person name="Otillar R."/>
            <person name="Panaud O."/>
            <person name="Pangilinan J."/>
            <person name="Paulsen I."/>
            <person name="Piegu B."/>
            <person name="Poliakov A."/>
            <person name="Robbens S."/>
            <person name="Schmutz J."/>
            <person name="Toulza E."/>
            <person name="Wyss T."/>
            <person name="Zelensky A."/>
            <person name="Zhou K."/>
            <person name="Armbrust E.V."/>
            <person name="Bhattacharya D."/>
            <person name="Goodenough U.W."/>
            <person name="Van de Peer Y."/>
            <person name="Grigoriev I.V."/>
        </authorList>
    </citation>
    <scope>NUCLEOTIDE SEQUENCE [LARGE SCALE GENOMIC DNA]</scope>
    <source>
        <strain evidence="2 3">CCMP1545</strain>
    </source>
</reference>
<gene>
    <name evidence="2" type="ORF">MICPUCDRAFT_50655</name>
</gene>
<dbReference type="RefSeq" id="XP_003055706.1">
    <property type="nucleotide sequence ID" value="XM_003055660.1"/>
</dbReference>
<evidence type="ECO:0000313" key="3">
    <source>
        <dbReference type="Proteomes" id="UP000001876"/>
    </source>
</evidence>
<organism evidence="3">
    <name type="scientific">Micromonas pusilla (strain CCMP1545)</name>
    <name type="common">Picoplanktonic green alga</name>
    <dbReference type="NCBI Taxonomy" id="564608"/>
    <lineage>
        <taxon>Eukaryota</taxon>
        <taxon>Viridiplantae</taxon>
        <taxon>Chlorophyta</taxon>
        <taxon>Mamiellophyceae</taxon>
        <taxon>Mamiellales</taxon>
        <taxon>Mamiellaceae</taxon>
        <taxon>Micromonas</taxon>
    </lineage>
</organism>
<feature type="region of interest" description="Disordered" evidence="1">
    <location>
        <begin position="180"/>
        <end position="209"/>
    </location>
</feature>
<dbReference type="eggNOG" id="ENOG502S5HM">
    <property type="taxonomic scope" value="Eukaryota"/>
</dbReference>
<feature type="region of interest" description="Disordered" evidence="1">
    <location>
        <begin position="49"/>
        <end position="85"/>
    </location>
</feature>
<dbReference type="AlphaFoldDB" id="C1MIQ3"/>
<dbReference type="Proteomes" id="UP000001876">
    <property type="component" value="Unassembled WGS sequence"/>
</dbReference>
<proteinExistence type="predicted"/>
<dbReference type="GeneID" id="9680728"/>
<evidence type="ECO:0000313" key="2">
    <source>
        <dbReference type="EMBL" id="EEH60958.1"/>
    </source>
</evidence>
<dbReference type="EMBL" id="GG663735">
    <property type="protein sequence ID" value="EEH60958.1"/>
    <property type="molecule type" value="Genomic_DNA"/>
</dbReference>
<keyword evidence="3" id="KW-1185">Reference proteome</keyword>
<accession>C1MIQ3</accession>
<sequence>MKRGRAATGSTPQRSGSSFVDCPLCAKSFHSALIAAHVESCLGVVAAEEPPKEEEATTRGGNPKEQTKAPADPSPPPPADAPAPAPSAFAAMMRAQRGASCKRVFTAWIDAATDAWRWVVEPGAAPGAAAEAAGFDASGARGGGGLFTAVVKFKEKTTEGEPCETTLTLVTDVQPASAGEAEAELRAAARPPSDGSRGASDGAPHLSPGVLKSALQKNIRRGRIVSAARCARLLLLQSPSEALRRLPVIALEDAVAHPATPLVAWLAAAHSKGYALPRSARDVVVRYAAELAACDGKDVDVVGEDAFDEKENGAAATATATTTTSELCNLAVACRGLDASRQSGMIVALCVRAHFGGMKGDVDMLRASAATWRARFVEENAEAKESNGSRAGAGPSWSSALDALFASAAEKASAALALAARRASSDDGAAAAVPALASAAPVDAGALTRKDVPPAAIDFHVSDVVEDACRSPRASVALTEALDHGLDRALGEDLPALVRSVIWSRCSSVTDKSAWSRAWAGAGAEAAGAEASRAAAAASRAAEKEEEKERKPVDATEIFWRRIESAVESYQRRFIARRFFDE</sequence>
<evidence type="ECO:0000256" key="1">
    <source>
        <dbReference type="SAM" id="MobiDB-lite"/>
    </source>
</evidence>
<name>C1MIQ3_MICPC</name>
<dbReference type="OrthoDB" id="498157at2759"/>
<feature type="compositionally biased region" description="Pro residues" evidence="1">
    <location>
        <begin position="72"/>
        <end position="85"/>
    </location>
</feature>
<dbReference type="KEGG" id="mpp:MICPUCDRAFT_50655"/>